<dbReference type="PANTHER" id="PTHR33490">
    <property type="entry name" value="BLR5614 PROTEIN-RELATED"/>
    <property type="match status" value="1"/>
</dbReference>
<evidence type="ECO:0000313" key="2">
    <source>
        <dbReference type="EMBL" id="OIQ97674.1"/>
    </source>
</evidence>
<dbReference type="InterPro" id="IPR038765">
    <property type="entry name" value="Papain-like_cys_pep_sf"/>
</dbReference>
<sequence length="224" mass="25395">MNIDPAWLAPTPFLDYETPEVRDFVACAVGAAKTPKEQAVRLYYAVRDGIRYDPYRFRVEPEWYRASHTIREGASYCVPKALLYAAGLRSLGIPARPGFADVKNHLATERLLALTGTDLFSWHGYVSLLLDGRWLKATPVFNIEMCERFQVLPLEFDGSEDSLMQPFDARNRRHMEYVHYHGEYDDLPYEEMAAEMHRAYPRLIAAAGGGSPGDFAAEAVRENA</sequence>
<name>A0A1J5RPZ3_9ZZZZ</name>
<dbReference type="Pfam" id="PF01841">
    <property type="entry name" value="Transglut_core"/>
    <property type="match status" value="1"/>
</dbReference>
<reference evidence="2" key="1">
    <citation type="submission" date="2016-10" db="EMBL/GenBank/DDBJ databases">
        <title>Sequence of Gallionella enrichment culture.</title>
        <authorList>
            <person name="Poehlein A."/>
            <person name="Muehling M."/>
            <person name="Daniel R."/>
        </authorList>
    </citation>
    <scope>NUCLEOTIDE SEQUENCE</scope>
</reference>
<proteinExistence type="predicted"/>
<dbReference type="EMBL" id="MLJW01000129">
    <property type="protein sequence ID" value="OIQ97674.1"/>
    <property type="molecule type" value="Genomic_DNA"/>
</dbReference>
<feature type="domain" description="Transglutaminase-like" evidence="1">
    <location>
        <begin position="29"/>
        <end position="138"/>
    </location>
</feature>
<comment type="caution">
    <text evidence="2">The sequence shown here is derived from an EMBL/GenBank/DDBJ whole genome shotgun (WGS) entry which is preliminary data.</text>
</comment>
<gene>
    <name evidence="2" type="ORF">GALL_202940</name>
</gene>
<protein>
    <submittedName>
        <fullName evidence="2">Transglutaminase-like superfamily protein</fullName>
    </submittedName>
</protein>
<organism evidence="2">
    <name type="scientific">mine drainage metagenome</name>
    <dbReference type="NCBI Taxonomy" id="410659"/>
    <lineage>
        <taxon>unclassified sequences</taxon>
        <taxon>metagenomes</taxon>
        <taxon>ecological metagenomes</taxon>
    </lineage>
</organism>
<evidence type="ECO:0000259" key="1">
    <source>
        <dbReference type="Pfam" id="PF01841"/>
    </source>
</evidence>
<dbReference type="Gene3D" id="3.10.620.30">
    <property type="match status" value="1"/>
</dbReference>
<accession>A0A1J5RPZ3</accession>
<dbReference type="PANTHER" id="PTHR33490:SF3">
    <property type="entry name" value="CONSERVED INTEGRAL MEMBRANE PROTEIN"/>
    <property type="match status" value="1"/>
</dbReference>
<dbReference type="InterPro" id="IPR002931">
    <property type="entry name" value="Transglutaminase-like"/>
</dbReference>
<dbReference type="AlphaFoldDB" id="A0A1J5RPZ3"/>
<dbReference type="SUPFAM" id="SSF54001">
    <property type="entry name" value="Cysteine proteinases"/>
    <property type="match status" value="1"/>
</dbReference>